<protein>
    <recommendedName>
        <fullName evidence="4">Enoyl-CoA hydratase</fullName>
    </recommendedName>
</protein>
<evidence type="ECO:0000313" key="3">
    <source>
        <dbReference type="Proteomes" id="UP000649829"/>
    </source>
</evidence>
<gene>
    <name evidence="2" type="ORF">GCM10011534_42450</name>
</gene>
<evidence type="ECO:0000256" key="1">
    <source>
        <dbReference type="ARBA" id="ARBA00005254"/>
    </source>
</evidence>
<dbReference type="PANTHER" id="PTHR43802:SF1">
    <property type="entry name" value="IP11341P-RELATED"/>
    <property type="match status" value="1"/>
</dbReference>
<dbReference type="GO" id="GO:0003824">
    <property type="term" value="F:catalytic activity"/>
    <property type="evidence" value="ECO:0007669"/>
    <property type="project" value="UniProtKB-ARBA"/>
</dbReference>
<dbReference type="InterPro" id="IPR001753">
    <property type="entry name" value="Enoyl-CoA_hydra/iso"/>
</dbReference>
<dbReference type="PANTHER" id="PTHR43802">
    <property type="entry name" value="ENOYL-COA HYDRATASE"/>
    <property type="match status" value="1"/>
</dbReference>
<name>A0A917WMX0_9RHOB</name>
<dbReference type="InterPro" id="IPR029045">
    <property type="entry name" value="ClpP/crotonase-like_dom_sf"/>
</dbReference>
<comment type="similarity">
    <text evidence="1">Belongs to the enoyl-CoA hydratase/isomerase family.</text>
</comment>
<dbReference type="SUPFAM" id="SSF52096">
    <property type="entry name" value="ClpP/crotonase"/>
    <property type="match status" value="1"/>
</dbReference>
<comment type="caution">
    <text evidence="2">The sequence shown here is derived from an EMBL/GenBank/DDBJ whole genome shotgun (WGS) entry which is preliminary data.</text>
</comment>
<dbReference type="Pfam" id="PF00378">
    <property type="entry name" value="ECH_1"/>
    <property type="match status" value="1"/>
</dbReference>
<accession>A0A917WMX0</accession>
<dbReference type="AlphaFoldDB" id="A0A917WMX0"/>
<evidence type="ECO:0008006" key="4">
    <source>
        <dbReference type="Google" id="ProtNLM"/>
    </source>
</evidence>
<dbReference type="Proteomes" id="UP000649829">
    <property type="component" value="Unassembled WGS sequence"/>
</dbReference>
<dbReference type="Gene3D" id="3.90.226.10">
    <property type="entry name" value="2-enoyl-CoA Hydratase, Chain A, domain 1"/>
    <property type="match status" value="1"/>
</dbReference>
<sequence>MCDIRIMDETANVAESYISMGLIAGDGGAWYLPRLVGIDRALELLWSARPVGAEEALRIGMVTEVAPEGQSLARAIEMAGTFVRQPPEAVRMYKRAVYQAQTMALDAHLDMMSSHMAVLRNTPEHRERVAGFLAQKKP</sequence>
<reference evidence="2" key="2">
    <citation type="submission" date="2020-09" db="EMBL/GenBank/DDBJ databases">
        <authorList>
            <person name="Sun Q."/>
            <person name="Zhou Y."/>
        </authorList>
    </citation>
    <scope>NUCLEOTIDE SEQUENCE</scope>
    <source>
        <strain evidence="2">CGMCC 1.6293</strain>
    </source>
</reference>
<proteinExistence type="inferred from homology"/>
<evidence type="ECO:0000313" key="2">
    <source>
        <dbReference type="EMBL" id="GGM16013.1"/>
    </source>
</evidence>
<keyword evidence="3" id="KW-1185">Reference proteome</keyword>
<dbReference type="CDD" id="cd06558">
    <property type="entry name" value="crotonase-like"/>
    <property type="match status" value="1"/>
</dbReference>
<organism evidence="2 3">
    <name type="scientific">Pseudooceanicola nanhaiensis</name>
    <dbReference type="NCBI Taxonomy" id="375761"/>
    <lineage>
        <taxon>Bacteria</taxon>
        <taxon>Pseudomonadati</taxon>
        <taxon>Pseudomonadota</taxon>
        <taxon>Alphaproteobacteria</taxon>
        <taxon>Rhodobacterales</taxon>
        <taxon>Paracoccaceae</taxon>
        <taxon>Pseudooceanicola</taxon>
    </lineage>
</organism>
<dbReference type="EMBL" id="BMLF01000008">
    <property type="protein sequence ID" value="GGM16013.1"/>
    <property type="molecule type" value="Genomic_DNA"/>
</dbReference>
<reference evidence="2" key="1">
    <citation type="journal article" date="2014" name="Int. J. Syst. Evol. Microbiol.">
        <title>Complete genome sequence of Corynebacterium casei LMG S-19264T (=DSM 44701T), isolated from a smear-ripened cheese.</title>
        <authorList>
            <consortium name="US DOE Joint Genome Institute (JGI-PGF)"/>
            <person name="Walter F."/>
            <person name="Albersmeier A."/>
            <person name="Kalinowski J."/>
            <person name="Ruckert C."/>
        </authorList>
    </citation>
    <scope>NUCLEOTIDE SEQUENCE</scope>
    <source>
        <strain evidence="2">CGMCC 1.6293</strain>
    </source>
</reference>